<keyword evidence="7" id="KW-0472">Membrane</keyword>
<dbReference type="InterPro" id="IPR003593">
    <property type="entry name" value="AAA+_ATPase"/>
</dbReference>
<comment type="caution">
    <text evidence="9">The sequence shown here is derived from an EMBL/GenBank/DDBJ whole genome shotgun (WGS) entry which is preliminary data.</text>
</comment>
<dbReference type="InterPro" id="IPR050107">
    <property type="entry name" value="ABC_carbohydrate_import_ATPase"/>
</dbReference>
<dbReference type="Proteomes" id="UP000028701">
    <property type="component" value="Unassembled WGS sequence"/>
</dbReference>
<evidence type="ECO:0000256" key="4">
    <source>
        <dbReference type="ARBA" id="ARBA00022737"/>
    </source>
</evidence>
<dbReference type="PANTHER" id="PTHR43790:SF9">
    <property type="entry name" value="GALACTOFURANOSE TRANSPORTER ATP-BINDING PROTEIN YTFR"/>
    <property type="match status" value="1"/>
</dbReference>
<keyword evidence="3" id="KW-0762">Sugar transport</keyword>
<reference evidence="9 10" key="1">
    <citation type="submission" date="2014-08" db="EMBL/GenBank/DDBJ databases">
        <title>Whole genome shotgun sequence of Rhizobium rubi NBRC 13261.</title>
        <authorList>
            <person name="Katano-Makiyama Y."/>
            <person name="Hosoyama A."/>
            <person name="Hashimoto M."/>
            <person name="Hosoyama Y."/>
            <person name="Noguchi M."/>
            <person name="Tsuchikane K."/>
            <person name="Uohara A."/>
            <person name="Ohji S."/>
            <person name="Ichikawa N."/>
            <person name="Kimura A."/>
            <person name="Yamazoe A."/>
            <person name="Fujita N."/>
        </authorList>
    </citation>
    <scope>NUCLEOTIDE SEQUENCE [LARGE SCALE GENOMIC DNA]</scope>
    <source>
        <strain evidence="9 10">NBRC 13261</strain>
    </source>
</reference>
<dbReference type="Pfam" id="PF00005">
    <property type="entry name" value="ABC_tran"/>
    <property type="match status" value="2"/>
</dbReference>
<dbReference type="PANTHER" id="PTHR43790">
    <property type="entry name" value="CARBOHYDRATE TRANSPORT ATP-BINDING PROTEIN MG119-RELATED"/>
    <property type="match status" value="1"/>
</dbReference>
<evidence type="ECO:0000313" key="9">
    <source>
        <dbReference type="EMBL" id="GAK71931.1"/>
    </source>
</evidence>
<protein>
    <submittedName>
        <fullName evidence="9">Putative sugar ABC transporter ATP-binding protein</fullName>
    </submittedName>
</protein>
<evidence type="ECO:0000259" key="8">
    <source>
        <dbReference type="PROSITE" id="PS50893"/>
    </source>
</evidence>
<keyword evidence="5" id="KW-0547">Nucleotide-binding</keyword>
<dbReference type="eggNOG" id="COG1129">
    <property type="taxonomic scope" value="Bacteria"/>
</dbReference>
<evidence type="ECO:0000256" key="1">
    <source>
        <dbReference type="ARBA" id="ARBA00005417"/>
    </source>
</evidence>
<dbReference type="InterPro" id="IPR027417">
    <property type="entry name" value="P-loop_NTPase"/>
</dbReference>
<evidence type="ECO:0000256" key="2">
    <source>
        <dbReference type="ARBA" id="ARBA00022448"/>
    </source>
</evidence>
<feature type="domain" description="ABC transporter" evidence="8">
    <location>
        <begin position="267"/>
        <end position="492"/>
    </location>
</feature>
<dbReference type="PROSITE" id="PS50893">
    <property type="entry name" value="ABC_TRANSPORTER_2"/>
    <property type="match status" value="2"/>
</dbReference>
<name>A0A081CZ35_9HYPH</name>
<dbReference type="SMART" id="SM00382">
    <property type="entry name" value="AAA"/>
    <property type="match status" value="2"/>
</dbReference>
<dbReference type="PROSITE" id="PS00211">
    <property type="entry name" value="ABC_TRANSPORTER_1"/>
    <property type="match status" value="1"/>
</dbReference>
<evidence type="ECO:0000256" key="7">
    <source>
        <dbReference type="ARBA" id="ARBA00023136"/>
    </source>
</evidence>
<accession>A0A081CZ35</accession>
<keyword evidence="6 9" id="KW-0067">ATP-binding</keyword>
<dbReference type="AlphaFoldDB" id="A0A081CZ35"/>
<gene>
    <name evidence="9" type="ORF">RRU01S_23_00060</name>
</gene>
<dbReference type="GO" id="GO:0016887">
    <property type="term" value="F:ATP hydrolysis activity"/>
    <property type="evidence" value="ECO:0007669"/>
    <property type="project" value="InterPro"/>
</dbReference>
<organism evidence="9 10">
    <name type="scientific">Agrobacterium rubi TR3 = NBRC 13261</name>
    <dbReference type="NCBI Taxonomy" id="1368415"/>
    <lineage>
        <taxon>Bacteria</taxon>
        <taxon>Pseudomonadati</taxon>
        <taxon>Pseudomonadota</taxon>
        <taxon>Alphaproteobacteria</taxon>
        <taxon>Hyphomicrobiales</taxon>
        <taxon>Rhizobiaceae</taxon>
        <taxon>Rhizobium/Agrobacterium group</taxon>
        <taxon>Agrobacterium</taxon>
    </lineage>
</organism>
<proteinExistence type="inferred from homology"/>
<evidence type="ECO:0000256" key="6">
    <source>
        <dbReference type="ARBA" id="ARBA00022840"/>
    </source>
</evidence>
<dbReference type="InterPro" id="IPR017871">
    <property type="entry name" value="ABC_transporter-like_CS"/>
</dbReference>
<evidence type="ECO:0000256" key="3">
    <source>
        <dbReference type="ARBA" id="ARBA00022597"/>
    </source>
</evidence>
<dbReference type="CDD" id="cd03216">
    <property type="entry name" value="ABC_Carb_Monos_I"/>
    <property type="match status" value="1"/>
</dbReference>
<keyword evidence="2" id="KW-0813">Transport</keyword>
<feature type="domain" description="ABC transporter" evidence="8">
    <location>
        <begin position="21"/>
        <end position="260"/>
    </location>
</feature>
<sequence>MADLMVHPDKVASSLIPDLLIEVREVSKSYGAVQALCGVDFHLGRGEVVGLVGHNGAGKSTLMNVLSGAVQRTSGSFRYAGNDIDIWGTAKAQAGGLRCIFQELSLCGNLSAAENTRIIHRQLRGPSWRRSAREMISRALDVIFPGHGIDPDAKISDLAIGERQMVEIARAFTETDIPVRCVILDEPTSALGHQATEQLLAYIRNAASRGVACILITHRLDEILAVCDRAIVMVDGAVVGERPTAGLSRSALVSLMGSIENTDARTARTQQTNAGPRLIDHSGIDGDDRPIQAAAGDIIGFAGLDGHGQRERLRAIFTAIEKAGKIPVAYVAGDRGTEGVFGLWSIADNLTIRSFNVLQRYGFISFGEARSLAQTWFERLKIKAPTIDTPILSLSGGNQQKVLFARALASDASVIFLDDPMRGVDVGTKQEVYQLIRNEAAQGRTFVWYTTELDELKNCDRLYVFREGRAVEEIEGNAVNQARILEASFGGAHG</sequence>
<dbReference type="RefSeq" id="WP_234936186.1">
    <property type="nucleotide sequence ID" value="NZ_BBJU01000023.1"/>
</dbReference>
<keyword evidence="4" id="KW-0677">Repeat</keyword>
<dbReference type="GO" id="GO:0005524">
    <property type="term" value="F:ATP binding"/>
    <property type="evidence" value="ECO:0007669"/>
    <property type="project" value="UniProtKB-KW"/>
</dbReference>
<dbReference type="InterPro" id="IPR003439">
    <property type="entry name" value="ABC_transporter-like_ATP-bd"/>
</dbReference>
<evidence type="ECO:0000313" key="10">
    <source>
        <dbReference type="Proteomes" id="UP000028701"/>
    </source>
</evidence>
<dbReference type="SUPFAM" id="SSF52540">
    <property type="entry name" value="P-loop containing nucleoside triphosphate hydrolases"/>
    <property type="match status" value="2"/>
</dbReference>
<comment type="similarity">
    <text evidence="1">Belongs to the ABC transporter superfamily.</text>
</comment>
<dbReference type="Gene3D" id="3.40.50.300">
    <property type="entry name" value="P-loop containing nucleotide triphosphate hydrolases"/>
    <property type="match status" value="2"/>
</dbReference>
<evidence type="ECO:0000256" key="5">
    <source>
        <dbReference type="ARBA" id="ARBA00022741"/>
    </source>
</evidence>
<dbReference type="EMBL" id="BBJU01000023">
    <property type="protein sequence ID" value="GAK71931.1"/>
    <property type="molecule type" value="Genomic_DNA"/>
</dbReference>